<organism evidence="1 2">
    <name type="scientific">Amycolatopsis jiangsuensis</name>
    <dbReference type="NCBI Taxonomy" id="1181879"/>
    <lineage>
        <taxon>Bacteria</taxon>
        <taxon>Bacillati</taxon>
        <taxon>Actinomycetota</taxon>
        <taxon>Actinomycetes</taxon>
        <taxon>Pseudonocardiales</taxon>
        <taxon>Pseudonocardiaceae</taxon>
        <taxon>Amycolatopsis</taxon>
    </lineage>
</organism>
<dbReference type="AlphaFoldDB" id="A0A840J720"/>
<protein>
    <submittedName>
        <fullName evidence="1">Uncharacterized protein</fullName>
    </submittedName>
</protein>
<name>A0A840J720_9PSEU</name>
<evidence type="ECO:0000313" key="2">
    <source>
        <dbReference type="Proteomes" id="UP000581769"/>
    </source>
</evidence>
<comment type="caution">
    <text evidence="1">The sequence shown here is derived from an EMBL/GenBank/DDBJ whole genome shotgun (WGS) entry which is preliminary data.</text>
</comment>
<dbReference type="EMBL" id="JACHMG010000001">
    <property type="protein sequence ID" value="MBB4689810.1"/>
    <property type="molecule type" value="Genomic_DNA"/>
</dbReference>
<proteinExistence type="predicted"/>
<gene>
    <name evidence="1" type="ORF">BJY18_007295</name>
</gene>
<dbReference type="RefSeq" id="WP_378272905.1">
    <property type="nucleotide sequence ID" value="NZ_JBHUKT010000014.1"/>
</dbReference>
<accession>A0A840J720</accession>
<evidence type="ECO:0000313" key="1">
    <source>
        <dbReference type="EMBL" id="MBB4689810.1"/>
    </source>
</evidence>
<keyword evidence="2" id="KW-1185">Reference proteome</keyword>
<dbReference type="Proteomes" id="UP000581769">
    <property type="component" value="Unassembled WGS sequence"/>
</dbReference>
<sequence>MLAPDPARHRASARPARAVPRPVAILRCDHELSDAEREELARQFAKARANPRLVVLTSNPDGRTVTPRR</sequence>
<reference evidence="1 2" key="1">
    <citation type="submission" date="2020-08" db="EMBL/GenBank/DDBJ databases">
        <title>Sequencing the genomes of 1000 actinobacteria strains.</title>
        <authorList>
            <person name="Klenk H.-P."/>
        </authorList>
    </citation>
    <scope>NUCLEOTIDE SEQUENCE [LARGE SCALE GENOMIC DNA]</scope>
    <source>
        <strain evidence="1 2">DSM 45859</strain>
    </source>
</reference>